<dbReference type="OrthoDB" id="4521980at2759"/>
<accession>A0A9P6GLS5</accession>
<dbReference type="AlphaFoldDB" id="A0A9P6GLS5"/>
<evidence type="ECO:0000313" key="3">
    <source>
        <dbReference type="Proteomes" id="UP000756921"/>
    </source>
</evidence>
<gene>
    <name evidence="2" type="ORF">PMIN01_05482</name>
</gene>
<dbReference type="EMBL" id="WJXW01000004">
    <property type="protein sequence ID" value="KAF9737703.1"/>
    <property type="molecule type" value="Genomic_DNA"/>
</dbReference>
<keyword evidence="3" id="KW-1185">Reference proteome</keyword>
<protein>
    <submittedName>
        <fullName evidence="2">Uncharacterized protein</fullName>
    </submittedName>
</protein>
<sequence length="91" mass="9934">MPDAKGNTVVRISRSGPGPDYMHIAVEPGNPNETEGDNWGKITSVPWDCKTLGYLGVQITEEDAKQEAINFCRGLMGCKLGKAPTLYVYEC</sequence>
<dbReference type="Proteomes" id="UP000756921">
    <property type="component" value="Unassembled WGS sequence"/>
</dbReference>
<feature type="region of interest" description="Disordered" evidence="1">
    <location>
        <begin position="1"/>
        <end position="36"/>
    </location>
</feature>
<reference evidence="2" key="1">
    <citation type="journal article" date="2020" name="Mol. Plant Microbe Interact.">
        <title>Genome Sequence of the Biocontrol Agent Coniothyrium minitans strain Conio (IMI 134523).</title>
        <authorList>
            <person name="Patel D."/>
            <person name="Shittu T.A."/>
            <person name="Baroncelli R."/>
            <person name="Muthumeenakshi S."/>
            <person name="Osborne T.H."/>
            <person name="Janganan T.K."/>
            <person name="Sreenivasaprasad S."/>
        </authorList>
    </citation>
    <scope>NUCLEOTIDE SEQUENCE</scope>
    <source>
        <strain evidence="2">Conio</strain>
    </source>
</reference>
<organism evidence="2 3">
    <name type="scientific">Paraphaeosphaeria minitans</name>
    <dbReference type="NCBI Taxonomy" id="565426"/>
    <lineage>
        <taxon>Eukaryota</taxon>
        <taxon>Fungi</taxon>
        <taxon>Dikarya</taxon>
        <taxon>Ascomycota</taxon>
        <taxon>Pezizomycotina</taxon>
        <taxon>Dothideomycetes</taxon>
        <taxon>Pleosporomycetidae</taxon>
        <taxon>Pleosporales</taxon>
        <taxon>Massarineae</taxon>
        <taxon>Didymosphaeriaceae</taxon>
        <taxon>Paraphaeosphaeria</taxon>
    </lineage>
</organism>
<evidence type="ECO:0000256" key="1">
    <source>
        <dbReference type="SAM" id="MobiDB-lite"/>
    </source>
</evidence>
<comment type="caution">
    <text evidence="2">The sequence shown here is derived from an EMBL/GenBank/DDBJ whole genome shotgun (WGS) entry which is preliminary data.</text>
</comment>
<evidence type="ECO:0000313" key="2">
    <source>
        <dbReference type="EMBL" id="KAF9737703.1"/>
    </source>
</evidence>
<proteinExistence type="predicted"/>
<name>A0A9P6GLS5_9PLEO</name>